<evidence type="ECO:0000259" key="3">
    <source>
        <dbReference type="Pfam" id="PF23572"/>
    </source>
</evidence>
<dbReference type="GeneID" id="105447602"/>
<reference evidence="5" key="1">
    <citation type="submission" date="2015-02" db="EMBL/GenBank/DDBJ databases">
        <title>Genome sequencing for Strongylocentrotus purpuratus.</title>
        <authorList>
            <person name="Murali S."/>
            <person name="Liu Y."/>
            <person name="Vee V."/>
            <person name="English A."/>
            <person name="Wang M."/>
            <person name="Skinner E."/>
            <person name="Han Y."/>
            <person name="Muzny D.M."/>
            <person name="Worley K.C."/>
            <person name="Gibbs R.A."/>
        </authorList>
    </citation>
    <scope>NUCLEOTIDE SEQUENCE</scope>
</reference>
<accession>A0A7M7P621</accession>
<reference evidence="4" key="2">
    <citation type="submission" date="2021-01" db="UniProtKB">
        <authorList>
            <consortium name="EnsemblMetazoa"/>
        </authorList>
    </citation>
    <scope>IDENTIFICATION</scope>
</reference>
<keyword evidence="1" id="KW-0472">Membrane</keyword>
<dbReference type="OrthoDB" id="10004661at2759"/>
<dbReference type="EnsemblMetazoa" id="XM_030989801">
    <property type="protein sequence ID" value="XP_030845661"/>
    <property type="gene ID" value="LOC105447602"/>
</dbReference>
<feature type="transmembrane region" description="Helical" evidence="1">
    <location>
        <begin position="20"/>
        <end position="42"/>
    </location>
</feature>
<dbReference type="GO" id="GO:0016881">
    <property type="term" value="F:acid-amino acid ligase activity"/>
    <property type="evidence" value="ECO:0000318"/>
    <property type="project" value="GO_Central"/>
</dbReference>
<protein>
    <submittedName>
        <fullName evidence="4">Uncharacterized protein</fullName>
    </submittedName>
</protein>
<feature type="domain" description="GH3 middle" evidence="2">
    <location>
        <begin position="399"/>
        <end position="468"/>
    </location>
</feature>
<dbReference type="KEGG" id="spu:105447602"/>
<feature type="transmembrane region" description="Helical" evidence="1">
    <location>
        <begin position="250"/>
        <end position="273"/>
    </location>
</feature>
<dbReference type="InterPro" id="IPR055378">
    <property type="entry name" value="GH3_C"/>
</dbReference>
<dbReference type="InterPro" id="IPR055377">
    <property type="entry name" value="GH3_M"/>
</dbReference>
<keyword evidence="1" id="KW-1133">Transmembrane helix</keyword>
<keyword evidence="5" id="KW-1185">Reference proteome</keyword>
<evidence type="ECO:0000259" key="2">
    <source>
        <dbReference type="Pfam" id="PF23571"/>
    </source>
</evidence>
<organism evidence="4 5">
    <name type="scientific">Strongylocentrotus purpuratus</name>
    <name type="common">Purple sea urchin</name>
    <dbReference type="NCBI Taxonomy" id="7668"/>
    <lineage>
        <taxon>Eukaryota</taxon>
        <taxon>Metazoa</taxon>
        <taxon>Echinodermata</taxon>
        <taxon>Eleutherozoa</taxon>
        <taxon>Echinozoa</taxon>
        <taxon>Echinoidea</taxon>
        <taxon>Euechinoidea</taxon>
        <taxon>Echinacea</taxon>
        <taxon>Camarodonta</taxon>
        <taxon>Echinidea</taxon>
        <taxon>Strongylocentrotidae</taxon>
        <taxon>Strongylocentrotus</taxon>
    </lineage>
</organism>
<feature type="domain" description="GH3 C-terminal" evidence="3">
    <location>
        <begin position="515"/>
        <end position="610"/>
    </location>
</feature>
<dbReference type="PANTHER" id="PTHR31901">
    <property type="entry name" value="GH3 DOMAIN-CONTAINING PROTEIN"/>
    <property type="match status" value="1"/>
</dbReference>
<evidence type="ECO:0000256" key="1">
    <source>
        <dbReference type="SAM" id="Phobius"/>
    </source>
</evidence>
<evidence type="ECO:0000313" key="4">
    <source>
        <dbReference type="EnsemblMetazoa" id="XP_030845661"/>
    </source>
</evidence>
<dbReference type="Pfam" id="PF23572">
    <property type="entry name" value="GH3_C"/>
    <property type="match status" value="1"/>
</dbReference>
<sequence>MIYGTIAAWLAYHTGTTSLGGWFSGFLAVAASCISVLFLWILTLRPSPKQGVISVLHHLYFAGKSYIRGKYFLRKLKTAWKNPRYAQDQFLMRVLKENGDTDYGRKFKLKNIVSAEEFRKRHPLTTYEDYKPYVERVMAGEQGVMTQVMPNAFIQTSGTTGPSKYFPQRDHRLVLTRWLDVVFTSLYEVCPRLGILQKKMFHYVQPVISRAKSGGSIRPGISLYEDGFMASCYTTPPAGFRIQSFKEANYIHLLFALLDPNLGVIYAVFIGAIDNVMKQLEQCWEDIVYDIEHGTINEKVKFDDADIRSLLEQALGGGHPERAGELRSQFEKGFDGIMKRVWPNLEVLVAVENVGIWPNLKAKYAKGIPLVNFGYGTSEGMHQGLNPWLYDDNHGLAFWITDSFFEFIKHEDSHENQPKTLFIDELEIGKEYEIVFTQDSGLYRYRVGDVIRITGYHYNCPTFEFMYRMGLMLNLRYEKMNQVVLKAGLQSAVGQWNDVRLVEYAVAESTLIPKSFSDFEENEDMPYYVMFLELDQAGSTSINKETETAKVNETTNSIDRELRDRNSDYERLRREGAISRPRVHIVKPGTFEDFEQYVVKTTNTTANQYKS</sequence>
<dbReference type="InParanoid" id="A0A7M7P621"/>
<proteinExistence type="predicted"/>
<dbReference type="RefSeq" id="XP_030845661.1">
    <property type="nucleotide sequence ID" value="XM_030989801.1"/>
</dbReference>
<dbReference type="Pfam" id="PF03321">
    <property type="entry name" value="GH3"/>
    <property type="match status" value="1"/>
</dbReference>
<dbReference type="Pfam" id="PF23571">
    <property type="entry name" value="GH3_M"/>
    <property type="match status" value="1"/>
</dbReference>
<name>A0A7M7P621_STRPU</name>
<dbReference type="PANTHER" id="PTHR31901:SF9">
    <property type="entry name" value="GH3 DOMAIN-CONTAINING PROTEIN"/>
    <property type="match status" value="1"/>
</dbReference>
<keyword evidence="1" id="KW-0812">Transmembrane</keyword>
<dbReference type="InterPro" id="IPR004993">
    <property type="entry name" value="GH3"/>
</dbReference>
<evidence type="ECO:0000313" key="5">
    <source>
        <dbReference type="Proteomes" id="UP000007110"/>
    </source>
</evidence>
<dbReference type="Proteomes" id="UP000007110">
    <property type="component" value="Unassembled WGS sequence"/>
</dbReference>
<dbReference type="AlphaFoldDB" id="A0A7M7P621"/>
<dbReference type="GO" id="GO:0005737">
    <property type="term" value="C:cytoplasm"/>
    <property type="evidence" value="ECO:0000318"/>
    <property type="project" value="GO_Central"/>
</dbReference>
<dbReference type="OMA" id="WITDPSC"/>